<dbReference type="SMART" id="SM00980">
    <property type="entry name" value="THAP"/>
    <property type="match status" value="1"/>
</dbReference>
<keyword evidence="4 5" id="KW-0238">DNA-binding</keyword>
<dbReference type="AlphaFoldDB" id="A0A8D8AQI3"/>
<sequence>MPSYRCVVCQLSSRFVKLKNLPISFHRFPSDPDKKQAWREFCGTDTGVVCSEHFSDDCFLGAREEKNKRRRLVNRAVPTLRVPVKAHGKKNLSTTSHENDSSYFGVQPMKEDFSEEEFSDSFDYMADEDMSEGDAVSAKDDIISDLRSQVYEYKTQLDDTIKKVNEMEVAIFDRDCIIEDLRKKLDDVQNGLPDQRKIEVND</sequence>
<dbReference type="InterPro" id="IPR038441">
    <property type="entry name" value="THAP_Znf_sf"/>
</dbReference>
<keyword evidence="3" id="KW-0862">Zinc</keyword>
<protein>
    <submittedName>
        <fullName evidence="7">THAP domain-containing protein 2</fullName>
    </submittedName>
</protein>
<dbReference type="Pfam" id="PF05485">
    <property type="entry name" value="THAP"/>
    <property type="match status" value="1"/>
</dbReference>
<name>A0A8D8AQI3_CULPI</name>
<dbReference type="PROSITE" id="PS50950">
    <property type="entry name" value="ZF_THAP"/>
    <property type="match status" value="1"/>
</dbReference>
<dbReference type="SUPFAM" id="SSF57716">
    <property type="entry name" value="Glucocorticoid receptor-like (DNA-binding domain)"/>
    <property type="match status" value="1"/>
</dbReference>
<evidence type="ECO:0000256" key="3">
    <source>
        <dbReference type="ARBA" id="ARBA00022833"/>
    </source>
</evidence>
<dbReference type="EMBL" id="HBUE01038390">
    <property type="protein sequence ID" value="CAG6459753.1"/>
    <property type="molecule type" value="Transcribed_RNA"/>
</dbReference>
<dbReference type="InterPro" id="IPR026516">
    <property type="entry name" value="THAP1/10"/>
</dbReference>
<dbReference type="GO" id="GO:0008270">
    <property type="term" value="F:zinc ion binding"/>
    <property type="evidence" value="ECO:0007669"/>
    <property type="project" value="UniProtKB-KW"/>
</dbReference>
<dbReference type="PANTHER" id="PTHR46600:SF11">
    <property type="entry name" value="THAP DOMAIN-CONTAINING PROTEIN 10"/>
    <property type="match status" value="1"/>
</dbReference>
<proteinExistence type="predicted"/>
<dbReference type="GO" id="GO:0043565">
    <property type="term" value="F:sequence-specific DNA binding"/>
    <property type="evidence" value="ECO:0007669"/>
    <property type="project" value="InterPro"/>
</dbReference>
<evidence type="ECO:0000313" key="7">
    <source>
        <dbReference type="EMBL" id="CAG6459753.1"/>
    </source>
</evidence>
<dbReference type="PANTHER" id="PTHR46600">
    <property type="entry name" value="THAP DOMAIN-CONTAINING"/>
    <property type="match status" value="1"/>
</dbReference>
<dbReference type="EMBL" id="HBUE01309112">
    <property type="protein sequence ID" value="CAG6582563.1"/>
    <property type="molecule type" value="Transcribed_RNA"/>
</dbReference>
<keyword evidence="2 5" id="KW-0863">Zinc-finger</keyword>
<dbReference type="InterPro" id="IPR006612">
    <property type="entry name" value="THAP_Znf"/>
</dbReference>
<evidence type="ECO:0000256" key="1">
    <source>
        <dbReference type="ARBA" id="ARBA00022723"/>
    </source>
</evidence>
<evidence type="ECO:0000256" key="4">
    <source>
        <dbReference type="ARBA" id="ARBA00023125"/>
    </source>
</evidence>
<feature type="domain" description="THAP-type" evidence="6">
    <location>
        <begin position="1"/>
        <end position="81"/>
    </location>
</feature>
<dbReference type="SMART" id="SM00692">
    <property type="entry name" value="DM3"/>
    <property type="match status" value="1"/>
</dbReference>
<evidence type="ECO:0000256" key="5">
    <source>
        <dbReference type="PROSITE-ProRule" id="PRU00309"/>
    </source>
</evidence>
<keyword evidence="1" id="KW-0479">Metal-binding</keyword>
<evidence type="ECO:0000259" key="6">
    <source>
        <dbReference type="PROSITE" id="PS50950"/>
    </source>
</evidence>
<reference evidence="7" key="1">
    <citation type="submission" date="2021-05" db="EMBL/GenBank/DDBJ databases">
        <authorList>
            <person name="Alioto T."/>
            <person name="Alioto T."/>
            <person name="Gomez Garrido J."/>
        </authorList>
    </citation>
    <scope>NUCLEOTIDE SEQUENCE</scope>
</reference>
<organism evidence="7">
    <name type="scientific">Culex pipiens</name>
    <name type="common">House mosquito</name>
    <dbReference type="NCBI Taxonomy" id="7175"/>
    <lineage>
        <taxon>Eukaryota</taxon>
        <taxon>Metazoa</taxon>
        <taxon>Ecdysozoa</taxon>
        <taxon>Arthropoda</taxon>
        <taxon>Hexapoda</taxon>
        <taxon>Insecta</taxon>
        <taxon>Pterygota</taxon>
        <taxon>Neoptera</taxon>
        <taxon>Endopterygota</taxon>
        <taxon>Diptera</taxon>
        <taxon>Nematocera</taxon>
        <taxon>Culicoidea</taxon>
        <taxon>Culicidae</taxon>
        <taxon>Culicinae</taxon>
        <taxon>Culicini</taxon>
        <taxon>Culex</taxon>
        <taxon>Culex</taxon>
    </lineage>
</organism>
<accession>A0A8D8AQI3</accession>
<evidence type="ECO:0000256" key="2">
    <source>
        <dbReference type="ARBA" id="ARBA00022771"/>
    </source>
</evidence>
<dbReference type="Gene3D" id="6.20.210.20">
    <property type="entry name" value="THAP domain"/>
    <property type="match status" value="1"/>
</dbReference>